<evidence type="ECO:0000313" key="3">
    <source>
        <dbReference type="Proteomes" id="UP000046122"/>
    </source>
</evidence>
<evidence type="ECO:0000256" key="1">
    <source>
        <dbReference type="SAM" id="MobiDB-lite"/>
    </source>
</evidence>
<name>A0A090G6L0_MESPL</name>
<dbReference type="AlphaFoldDB" id="A0A090G6L0"/>
<dbReference type="Proteomes" id="UP000046122">
    <property type="component" value="Unassembled WGS sequence"/>
</dbReference>
<organism evidence="2 3">
    <name type="scientific">Mesorhizobium plurifarium</name>
    <dbReference type="NCBI Taxonomy" id="69974"/>
    <lineage>
        <taxon>Bacteria</taxon>
        <taxon>Pseudomonadati</taxon>
        <taxon>Pseudomonadota</taxon>
        <taxon>Alphaproteobacteria</taxon>
        <taxon>Hyphomicrobiales</taxon>
        <taxon>Phyllobacteriaceae</taxon>
        <taxon>Mesorhizobium</taxon>
    </lineage>
</organism>
<feature type="region of interest" description="Disordered" evidence="1">
    <location>
        <begin position="51"/>
        <end position="76"/>
    </location>
</feature>
<protein>
    <submittedName>
        <fullName evidence="2">Uncharacterized protein</fullName>
    </submittedName>
</protein>
<evidence type="ECO:0000313" key="2">
    <source>
        <dbReference type="EMBL" id="CDX58007.1"/>
    </source>
</evidence>
<reference evidence="2 3" key="1">
    <citation type="submission" date="2014-08" db="EMBL/GenBank/DDBJ databases">
        <authorList>
            <person name="Moulin Lionel"/>
        </authorList>
    </citation>
    <scope>NUCLEOTIDE SEQUENCE [LARGE SCALE GENOMIC DNA]</scope>
</reference>
<proteinExistence type="predicted"/>
<sequence length="76" mass="8411">MHIPEIHDGGVESVLFRLIWPLIARIGCISLWPVRTSRLPSRGGYYFGATHGKRSWPSRQETGSGSQAPLSTSFSL</sequence>
<feature type="compositionally biased region" description="Polar residues" evidence="1">
    <location>
        <begin position="57"/>
        <end position="76"/>
    </location>
</feature>
<accession>A0A090G6L0</accession>
<dbReference type="EMBL" id="CCNE01000022">
    <property type="protein sequence ID" value="CDX58007.1"/>
    <property type="molecule type" value="Genomic_DNA"/>
</dbReference>
<gene>
    <name evidence="2" type="ORF">MPL3365_290044</name>
</gene>